<dbReference type="Proteomes" id="UP000199034">
    <property type="component" value="Unassembled WGS sequence"/>
</dbReference>
<proteinExistence type="predicted"/>
<dbReference type="SUPFAM" id="SSF55729">
    <property type="entry name" value="Acyl-CoA N-acyltransferases (Nat)"/>
    <property type="match status" value="1"/>
</dbReference>
<dbReference type="Gene3D" id="3.40.630.30">
    <property type="match status" value="1"/>
</dbReference>
<organism evidence="1 2">
    <name type="scientific">Nocardioides lianchengensis</name>
    <dbReference type="NCBI Taxonomy" id="1045774"/>
    <lineage>
        <taxon>Bacteria</taxon>
        <taxon>Bacillati</taxon>
        <taxon>Actinomycetota</taxon>
        <taxon>Actinomycetes</taxon>
        <taxon>Propionibacteriales</taxon>
        <taxon>Nocardioidaceae</taxon>
        <taxon>Nocardioides</taxon>
    </lineage>
</organism>
<sequence>MTWIDVLGWGGSALLVYSLLQARVLRFRTLNLVGCLVLLTFNAIIGVWPMVGMNTVLAAINVWFIVRLLRERHDEQVFEVLPVGTRDAYLAHVLRQHQPDIARFQPDWDGVHDEDHAFVVQHGDETVGVVVVRPDGDVARVRLDYVTPKYRDFTPGEFVWRHSTVLRDLGFRHVMTAPGMVGAYYAHVGFRPNGREFVLDL</sequence>
<keyword evidence="2" id="KW-1185">Reference proteome</keyword>
<dbReference type="PROSITE" id="PS51186">
    <property type="entry name" value="GNAT"/>
    <property type="match status" value="1"/>
</dbReference>
<evidence type="ECO:0000313" key="1">
    <source>
        <dbReference type="EMBL" id="SDC59850.1"/>
    </source>
</evidence>
<dbReference type="OrthoDB" id="677174at2"/>
<dbReference type="GO" id="GO:0016747">
    <property type="term" value="F:acyltransferase activity, transferring groups other than amino-acyl groups"/>
    <property type="evidence" value="ECO:0007669"/>
    <property type="project" value="InterPro"/>
</dbReference>
<dbReference type="STRING" id="1045774.SAMN05421872_10354"/>
<name>A0A1G6MWB3_9ACTN</name>
<gene>
    <name evidence="1" type="ORF">SAMN05421872_10354</name>
</gene>
<protein>
    <submittedName>
        <fullName evidence="1">Inner membrane protein</fullName>
    </submittedName>
</protein>
<dbReference type="InterPro" id="IPR000182">
    <property type="entry name" value="GNAT_dom"/>
</dbReference>
<evidence type="ECO:0000313" key="2">
    <source>
        <dbReference type="Proteomes" id="UP000199034"/>
    </source>
</evidence>
<dbReference type="InterPro" id="IPR016181">
    <property type="entry name" value="Acyl_CoA_acyltransferase"/>
</dbReference>
<dbReference type="EMBL" id="FMZM01000003">
    <property type="protein sequence ID" value="SDC59850.1"/>
    <property type="molecule type" value="Genomic_DNA"/>
</dbReference>
<accession>A0A1G6MWB3</accession>
<dbReference type="AlphaFoldDB" id="A0A1G6MWB3"/>
<dbReference type="RefSeq" id="WP_090852376.1">
    <property type="nucleotide sequence ID" value="NZ_FMZM01000003.1"/>
</dbReference>
<reference evidence="1 2" key="1">
    <citation type="submission" date="2016-10" db="EMBL/GenBank/DDBJ databases">
        <authorList>
            <person name="de Groot N.N."/>
        </authorList>
    </citation>
    <scope>NUCLEOTIDE SEQUENCE [LARGE SCALE GENOMIC DNA]</scope>
    <source>
        <strain evidence="1 2">CGMCC 4.6858</strain>
    </source>
</reference>